<dbReference type="OrthoDB" id="3211423at2"/>
<feature type="region of interest" description="Disordered" evidence="1">
    <location>
        <begin position="300"/>
        <end position="320"/>
    </location>
</feature>
<feature type="region of interest" description="Disordered" evidence="1">
    <location>
        <begin position="225"/>
        <end position="245"/>
    </location>
</feature>
<keyword evidence="3" id="KW-1185">Reference proteome</keyword>
<evidence type="ECO:0000313" key="2">
    <source>
        <dbReference type="EMBL" id="TFD45003.1"/>
    </source>
</evidence>
<dbReference type="Proteomes" id="UP000297447">
    <property type="component" value="Unassembled WGS sequence"/>
</dbReference>
<evidence type="ECO:0000313" key="3">
    <source>
        <dbReference type="Proteomes" id="UP000297447"/>
    </source>
</evidence>
<reference evidence="2 3" key="1">
    <citation type="submission" date="2019-03" db="EMBL/GenBank/DDBJ databases">
        <title>Genomics of glacier-inhabiting Cryobacterium strains.</title>
        <authorList>
            <person name="Liu Q."/>
            <person name="Xin Y.-H."/>
        </authorList>
    </citation>
    <scope>NUCLEOTIDE SEQUENCE [LARGE SCALE GENOMIC DNA]</scope>
    <source>
        <strain evidence="2 3">Hh14</strain>
    </source>
</reference>
<gene>
    <name evidence="2" type="ORF">E3T55_19615</name>
</gene>
<dbReference type="AlphaFoldDB" id="A0A4R8ZTD4"/>
<protein>
    <submittedName>
        <fullName evidence="2">Uncharacterized protein</fullName>
    </submittedName>
</protein>
<dbReference type="CDD" id="cd00525">
    <property type="entry name" value="AE_Prim_S_like"/>
    <property type="match status" value="1"/>
</dbReference>
<name>A0A4R8ZTD4_9MICO</name>
<sequence length="666" mass="72506">MPQSIAHLELNAPKAVSGVSTTRRTPTTEWTPWDLTRRLSPRDQVRVMKRDAYGRLDENSYPLIYRVGPTAPTTPWLVRMADEGGIFRLLCFDFDGKEAGVVSPDLMERAVDDCDALSGILDRLGIAHVVCQSSGTGGRHIWVALQGGASAGTVSALAGAAHANYATLDHGMLCNPREGGARPPLAPHRDGSSSTVLRGQLAGLLAPSATSSDLTALTGVLDAARPAPRPADTKPSGPIDIRYSAPRPLSTWGRGHMATVNGGSNASWTGFMCLLAAASAGWTLAEVEKESLTAPGMEHYRTKNTSRRTRKPRSPAEARARLERQWAKAQQYSALHAPLTTSQAPSDFTDLGIIVDTVEDLLTRFRVSPGRWGQSETAISQCSILTAVAYLSLQTGKRTVAASIRDLALMVGLSRDTARRALTALAADGFLVRVALAEGGNAAEWGLIPKFSTAPRTVASQPLDNPRPPSELFNLRTSLVTTLERQLTDGRHDLFTRPGLGHLAGRTYALLAQHSSLRIDTAARLLGVSTRHTATILSRLRTYRLIVKHTNGWARAKQDFRDKAARIVGVAGLLVDRARRYQAERDVWAWWQAEVTTMNAGPRRRPKGVHVSSRPLFRDTNAPGERVWPRYPRSSTQRGDHRSARELVDLGLLDPDNRWQYLGDAA</sequence>
<proteinExistence type="predicted"/>
<evidence type="ECO:0000256" key="1">
    <source>
        <dbReference type="SAM" id="MobiDB-lite"/>
    </source>
</evidence>
<accession>A0A4R8ZTD4</accession>
<feature type="compositionally biased region" description="Basic residues" evidence="1">
    <location>
        <begin position="302"/>
        <end position="313"/>
    </location>
</feature>
<comment type="caution">
    <text evidence="2">The sequence shown here is derived from an EMBL/GenBank/DDBJ whole genome shotgun (WGS) entry which is preliminary data.</text>
</comment>
<feature type="region of interest" description="Disordered" evidence="1">
    <location>
        <begin position="621"/>
        <end position="642"/>
    </location>
</feature>
<dbReference type="EMBL" id="SOHE01000090">
    <property type="protein sequence ID" value="TFD45003.1"/>
    <property type="molecule type" value="Genomic_DNA"/>
</dbReference>
<organism evidence="2 3">
    <name type="scientific">Cryobacterium frigoriphilum</name>
    <dbReference type="NCBI Taxonomy" id="1259150"/>
    <lineage>
        <taxon>Bacteria</taxon>
        <taxon>Bacillati</taxon>
        <taxon>Actinomycetota</taxon>
        <taxon>Actinomycetes</taxon>
        <taxon>Micrococcales</taxon>
        <taxon>Microbacteriaceae</taxon>
        <taxon>Cryobacterium</taxon>
    </lineage>
</organism>